<evidence type="ECO:0000313" key="9">
    <source>
        <dbReference type="Proteomes" id="UP000285961"/>
    </source>
</evidence>
<keyword evidence="3" id="KW-0560">Oxidoreductase</keyword>
<dbReference type="Pfam" id="PF14824">
    <property type="entry name" value="Sirohm_synth_M"/>
    <property type="match status" value="1"/>
</dbReference>
<dbReference type="GO" id="GO:0019354">
    <property type="term" value="P:siroheme biosynthetic process"/>
    <property type="evidence" value="ECO:0007669"/>
    <property type="project" value="UniProtKB-UniPathway"/>
</dbReference>
<dbReference type="PANTHER" id="PTHR35330">
    <property type="entry name" value="SIROHEME BIOSYNTHESIS PROTEIN MET8"/>
    <property type="match status" value="1"/>
</dbReference>
<evidence type="ECO:0000256" key="1">
    <source>
        <dbReference type="ARBA" id="ARBA00005010"/>
    </source>
</evidence>
<comment type="caution">
    <text evidence="8">The sequence shown here is derived from an EMBL/GenBank/DDBJ whole genome shotgun (WGS) entry which is preliminary data.</text>
</comment>
<evidence type="ECO:0000256" key="5">
    <source>
        <dbReference type="ARBA" id="ARBA00023244"/>
    </source>
</evidence>
<dbReference type="PANTHER" id="PTHR35330:SF1">
    <property type="entry name" value="SIROHEME BIOSYNTHESIS PROTEIN MET8"/>
    <property type="match status" value="1"/>
</dbReference>
<dbReference type="Gene3D" id="1.10.8.610">
    <property type="entry name" value="SirC, precorrin-2 dehydrogenase, C-terminal helical domain-like"/>
    <property type="match status" value="1"/>
</dbReference>
<reference evidence="8 9" key="1">
    <citation type="journal article" date="2017" name="ISME J.">
        <title>Energy and carbon metabolisms in a deep terrestrial subsurface fluid microbial community.</title>
        <authorList>
            <person name="Momper L."/>
            <person name="Jungbluth S.P."/>
            <person name="Lee M.D."/>
            <person name="Amend J.P."/>
        </authorList>
    </citation>
    <scope>NUCLEOTIDE SEQUENCE [LARGE SCALE GENOMIC DNA]</scope>
    <source>
        <strain evidence="8">SURF_17</strain>
    </source>
</reference>
<comment type="pathway">
    <text evidence="1">Porphyrin-containing compound metabolism; siroheme biosynthesis; sirohydrochlorin from precorrin-2: step 1/1.</text>
</comment>
<gene>
    <name evidence="8" type="ORF">C4532_06655</name>
</gene>
<dbReference type="SUPFAM" id="SSF51735">
    <property type="entry name" value="NAD(P)-binding Rossmann-fold domains"/>
    <property type="match status" value="1"/>
</dbReference>
<dbReference type="EMBL" id="QZKI01000051">
    <property type="protein sequence ID" value="RJP72037.1"/>
    <property type="molecule type" value="Genomic_DNA"/>
</dbReference>
<feature type="domain" description="Siroheme synthase central" evidence="7">
    <location>
        <begin position="126"/>
        <end position="152"/>
    </location>
</feature>
<dbReference type="UniPathway" id="UPA00262">
    <property type="reaction ID" value="UER00222"/>
</dbReference>
<proteinExistence type="predicted"/>
<dbReference type="GO" id="GO:0004325">
    <property type="term" value="F:ferrochelatase activity"/>
    <property type="evidence" value="ECO:0007669"/>
    <property type="project" value="InterPro"/>
</dbReference>
<evidence type="ECO:0000256" key="2">
    <source>
        <dbReference type="ARBA" id="ARBA00012400"/>
    </source>
</evidence>
<sequence length="228" mass="25392">MNSHGDEIRRLVPYAISLNLEKQPCLVVGGGTVALRKVESLIAAGARVIVVSPQVVPEIEALEEVELVRREFRPRDLEGKFLVIGATNDRAVNEAVANAAVQRSMLVNIVDDPELCNFYVNSQVRRGDLTISISTGGASPALAKRIRKELEREYGEEYAGFLLLMREYRPTVIREISDPERRGKVFERLANARIEKIYREQGEAAARKAIEDIINEGAYATDQAGRET</sequence>
<evidence type="ECO:0000256" key="3">
    <source>
        <dbReference type="ARBA" id="ARBA00023002"/>
    </source>
</evidence>
<dbReference type="GO" id="GO:0043115">
    <property type="term" value="F:precorrin-2 dehydrogenase activity"/>
    <property type="evidence" value="ECO:0007669"/>
    <property type="project" value="UniProtKB-EC"/>
</dbReference>
<evidence type="ECO:0000256" key="6">
    <source>
        <dbReference type="ARBA" id="ARBA00047561"/>
    </source>
</evidence>
<dbReference type="InterPro" id="IPR042518">
    <property type="entry name" value="SirC_C"/>
</dbReference>
<protein>
    <recommendedName>
        <fullName evidence="2">precorrin-2 dehydrogenase</fullName>
        <ecNumber evidence="2">1.3.1.76</ecNumber>
    </recommendedName>
</protein>
<evidence type="ECO:0000259" key="7">
    <source>
        <dbReference type="Pfam" id="PF14824"/>
    </source>
</evidence>
<dbReference type="InterPro" id="IPR028161">
    <property type="entry name" value="Met8-like"/>
</dbReference>
<evidence type="ECO:0000313" key="8">
    <source>
        <dbReference type="EMBL" id="RJP72037.1"/>
    </source>
</evidence>
<evidence type="ECO:0000256" key="4">
    <source>
        <dbReference type="ARBA" id="ARBA00023027"/>
    </source>
</evidence>
<dbReference type="InterPro" id="IPR028281">
    <property type="entry name" value="Sirohaem_synthase_central"/>
</dbReference>
<name>A0A419F1E4_9BACT</name>
<dbReference type="Gene3D" id="3.40.50.720">
    <property type="entry name" value="NAD(P)-binding Rossmann-like Domain"/>
    <property type="match status" value="1"/>
</dbReference>
<accession>A0A419F1E4</accession>
<keyword evidence="4" id="KW-0520">NAD</keyword>
<dbReference type="InterPro" id="IPR006367">
    <property type="entry name" value="Sirohaem_synthase_N"/>
</dbReference>
<organism evidence="8 9">
    <name type="scientific">Candidatus Abyssobacteria bacterium SURF_17</name>
    <dbReference type="NCBI Taxonomy" id="2093361"/>
    <lineage>
        <taxon>Bacteria</taxon>
        <taxon>Pseudomonadati</taxon>
        <taxon>Candidatus Hydrogenedentota</taxon>
        <taxon>Candidatus Abyssobacteria</taxon>
    </lineage>
</organism>
<dbReference type="EC" id="1.3.1.76" evidence="2"/>
<comment type="catalytic activity">
    <reaction evidence="6">
        <text>precorrin-2 + NAD(+) = sirohydrochlorin + NADH + 2 H(+)</text>
        <dbReference type="Rhea" id="RHEA:15613"/>
        <dbReference type="ChEBI" id="CHEBI:15378"/>
        <dbReference type="ChEBI" id="CHEBI:57540"/>
        <dbReference type="ChEBI" id="CHEBI:57945"/>
        <dbReference type="ChEBI" id="CHEBI:58351"/>
        <dbReference type="ChEBI" id="CHEBI:58827"/>
        <dbReference type="EC" id="1.3.1.76"/>
    </reaction>
</comment>
<dbReference type="NCBIfam" id="TIGR01470">
    <property type="entry name" value="cysG_Nterm"/>
    <property type="match status" value="1"/>
</dbReference>
<dbReference type="AlphaFoldDB" id="A0A419F1E4"/>
<dbReference type="Proteomes" id="UP000285961">
    <property type="component" value="Unassembled WGS sequence"/>
</dbReference>
<dbReference type="InterPro" id="IPR036291">
    <property type="entry name" value="NAD(P)-bd_dom_sf"/>
</dbReference>
<dbReference type="SUPFAM" id="SSF75615">
    <property type="entry name" value="Siroheme synthase middle domains-like"/>
    <property type="match status" value="1"/>
</dbReference>
<keyword evidence="5" id="KW-0627">Porphyrin biosynthesis</keyword>
<dbReference type="Pfam" id="PF13241">
    <property type="entry name" value="NAD_binding_7"/>
    <property type="match status" value="1"/>
</dbReference>